<dbReference type="Gene3D" id="3.30.420.10">
    <property type="entry name" value="Ribonuclease H-like superfamily/Ribonuclease H"/>
    <property type="match status" value="1"/>
</dbReference>
<feature type="region of interest" description="Disordered" evidence="1">
    <location>
        <begin position="1318"/>
        <end position="1413"/>
    </location>
</feature>
<evidence type="ECO:0000313" key="2">
    <source>
        <dbReference type="EMBL" id="CAK9027873.1"/>
    </source>
</evidence>
<feature type="compositionally biased region" description="Polar residues" evidence="1">
    <location>
        <begin position="1237"/>
        <end position="1258"/>
    </location>
</feature>
<evidence type="ECO:0008006" key="4">
    <source>
        <dbReference type="Google" id="ProtNLM"/>
    </source>
</evidence>
<proteinExistence type="predicted"/>
<dbReference type="InterPro" id="IPR036397">
    <property type="entry name" value="RNaseH_sf"/>
</dbReference>
<name>A0ABP0KNT0_9DINO</name>
<comment type="caution">
    <text evidence="2">The sequence shown here is derived from an EMBL/GenBank/DDBJ whole genome shotgun (WGS) entry which is preliminary data.</text>
</comment>
<dbReference type="EMBL" id="CAXAMN010009202">
    <property type="protein sequence ID" value="CAK9027873.1"/>
    <property type="molecule type" value="Genomic_DNA"/>
</dbReference>
<feature type="region of interest" description="Disordered" evidence="1">
    <location>
        <begin position="1234"/>
        <end position="1293"/>
    </location>
</feature>
<organism evidence="2 3">
    <name type="scientific">Durusdinium trenchii</name>
    <dbReference type="NCBI Taxonomy" id="1381693"/>
    <lineage>
        <taxon>Eukaryota</taxon>
        <taxon>Sar</taxon>
        <taxon>Alveolata</taxon>
        <taxon>Dinophyceae</taxon>
        <taxon>Suessiales</taxon>
        <taxon>Symbiodiniaceae</taxon>
        <taxon>Durusdinium</taxon>
    </lineage>
</organism>
<feature type="non-terminal residue" evidence="2">
    <location>
        <position position="1"/>
    </location>
</feature>
<accession>A0ABP0KNT0</accession>
<feature type="compositionally biased region" description="Low complexity" evidence="1">
    <location>
        <begin position="1268"/>
        <end position="1289"/>
    </location>
</feature>
<evidence type="ECO:0000256" key="1">
    <source>
        <dbReference type="SAM" id="MobiDB-lite"/>
    </source>
</evidence>
<gene>
    <name evidence="2" type="ORF">CCMP2556_LOCUS16907</name>
</gene>
<sequence length="1413" mass="155470">VLGRIMDSLSKLGGSQVAYRVSSVRQELLVDLRPELQSIKDLSEYLQAEMEDLSLMVIELEDRGEVALSEEDRQWWQKHFPELPHPVLQHMAGQSQDPTTTPWNRRIRRAHLTGKGVIAHLFSGPDVKKWNRVGGGAYSWLCVDTEINSSLNLHNPAVWGYLWKLASLGRIVAIVGGPPCRTVSRLRNRSPPGPRRLRGRGEDRWCLNDLSEEELRLVHGDTALCMKHMGLWIRAQECRRTSTNVGMLLESPRDPAEYLAGEEGGQSASFWCFPELMAWVGTAGLRLVTFDQGKLGHQRKKPTTVLTNLPAFQELHGLQGDGCDDRPLPSNLGDRIRTSKTWAAWAPGLVGAIQEALRRLLGVLEEEKGAGGGHHVSKMDLAAWHRHIKQGHIPFRADCRICGEAMGCDKPHKRLGGSATKFTMSADLCGPFPEGKDLGTGVICKYALVSTVAVPIISELPGEVAEPCDTAKDVEHTEEIPCEPEDRDLVPEDEVRRLNEMAEIEKSQEPQGHQNVTLAEVIPDRTVESLVRALSRLHAKYRMLGIQVYRLHTDRERSFASAPIQKWCEQRQIRQLSMPYRTMQLLGPCPYMSHGWIVRDKKGQLLHVRTALEPSPVADQAIMELQEVPAVKHRIIGKHPPPPPDHPLAGRVGALYEESVPALATCRAGGEDSLDSLDWSSSLDVGRSLSLGLEPKGVLEEVNGGHKLHDKVEPGDELLHHDLQGEVEDSLLCDWQQVEKWHELEQQRHWALKQLWCQGLREVAVGENSGSVHGSWLHEVELLLKGAEDQLSFQHSAIENFKLSALAPSMGTPDAPATVLQTYTVSLQQVRRELEKWKPPLRDEYGQLVSSTQAIKPTTEEKLRLDPRFPTMELAPAMLVPTVKSPHGRLRARVVICGNHLTKVNEESNNSAGETQPKDSNPFSLYAGGADGTTLRCLMKCAAENSWSVGTVDIKTAFLLAPRPDEQERLLVARPPKVLIEAGICDASELWEISHAVYGLNDAPANWSQYRDRELPHLRFSAGGHDYQLVSTPEPNLWKLIKTDPGALPQEDNSEGFLAVYVDDMLVAAPGPLAKSVIDGIRAHWRCSEPEWASAEKAIKFCGFEISCSDDAVILNQDVDRAPGASLSKSRLMAILGGIIGMAAWNPSQESHKVARCVTISALVAALAICLNGYTSAASRACDHGVRLAALGARAGPEQPEERIWERFPFQLPPQGPPPVDDTLEPPQRRATLDSVAENSTGTPSSEQVEFPTANVTWVRTEVHSVRRTSSSSSSAPSQTSPSTRSSATGSMAAARGSDAIDAGVTLGYMGRLGGFLSRGENLRSGPASSATESESEREDWRRNLDVSSTSSVQGHETTLPPGLPPLHEHLDEAPQWMGIVSQLPVRPRGVPGQSDHLRDPDSDSDGSYEICG</sequence>
<keyword evidence="3" id="KW-1185">Reference proteome</keyword>
<protein>
    <recommendedName>
        <fullName evidence="4">Copia protein</fullName>
    </recommendedName>
</protein>
<evidence type="ECO:0000313" key="3">
    <source>
        <dbReference type="Proteomes" id="UP001642484"/>
    </source>
</evidence>
<dbReference type="Proteomes" id="UP001642484">
    <property type="component" value="Unassembled WGS sequence"/>
</dbReference>
<reference evidence="2 3" key="1">
    <citation type="submission" date="2024-02" db="EMBL/GenBank/DDBJ databases">
        <authorList>
            <person name="Chen Y."/>
            <person name="Shah S."/>
            <person name="Dougan E. K."/>
            <person name="Thang M."/>
            <person name="Chan C."/>
        </authorList>
    </citation>
    <scope>NUCLEOTIDE SEQUENCE [LARGE SCALE GENOMIC DNA]</scope>
</reference>